<feature type="binding site" evidence="3">
    <location>
        <position position="103"/>
    </location>
    <ligand>
        <name>substrate</name>
    </ligand>
</feature>
<proteinExistence type="inferred from homology"/>
<evidence type="ECO:0000313" key="5">
    <source>
        <dbReference type="EMBL" id="SDS13673.1"/>
    </source>
</evidence>
<dbReference type="InterPro" id="IPR005511">
    <property type="entry name" value="SMP-30"/>
</dbReference>
<protein>
    <submittedName>
        <fullName evidence="5">Sugar lactone lactonase YvrE</fullName>
    </submittedName>
</protein>
<comment type="similarity">
    <text evidence="1">Belongs to the SMP-30/CGR1 family.</text>
</comment>
<dbReference type="PRINTS" id="PR01790">
    <property type="entry name" value="SMP30FAMILY"/>
</dbReference>
<dbReference type="GO" id="GO:0019853">
    <property type="term" value="P:L-ascorbic acid biosynthetic process"/>
    <property type="evidence" value="ECO:0007669"/>
    <property type="project" value="TreeGrafter"/>
</dbReference>
<reference evidence="5 6" key="1">
    <citation type="submission" date="2016-10" db="EMBL/GenBank/DDBJ databases">
        <authorList>
            <person name="de Groot N.N."/>
        </authorList>
    </citation>
    <scope>NUCLEOTIDE SEQUENCE [LARGE SCALE GENOMIC DNA]</scope>
    <source>
        <strain evidence="5 6">DSM 21800</strain>
    </source>
</reference>
<evidence type="ECO:0000313" key="6">
    <source>
        <dbReference type="Proteomes" id="UP000199103"/>
    </source>
</evidence>
<feature type="binding site" evidence="3">
    <location>
        <position position="105"/>
    </location>
    <ligand>
        <name>substrate</name>
    </ligand>
</feature>
<keyword evidence="3" id="KW-0862">Zinc</keyword>
<dbReference type="GO" id="GO:0005509">
    <property type="term" value="F:calcium ion binding"/>
    <property type="evidence" value="ECO:0007669"/>
    <property type="project" value="TreeGrafter"/>
</dbReference>
<feature type="active site" description="Proton donor/acceptor" evidence="2">
    <location>
        <position position="200"/>
    </location>
</feature>
<dbReference type="Gene3D" id="2.120.10.30">
    <property type="entry name" value="TolB, C-terminal domain"/>
    <property type="match status" value="1"/>
</dbReference>
<keyword evidence="6" id="KW-1185">Reference proteome</keyword>
<dbReference type="STRING" id="630515.SAMN04489812_0994"/>
<dbReference type="InterPro" id="IPR013658">
    <property type="entry name" value="SGL"/>
</dbReference>
<gene>
    <name evidence="5" type="ORF">SAMN04489812_0994</name>
</gene>
<sequence>MNDPVAKITAEQLSAPCTAHGEGPLWDPAGDRLLLVDMIVGDIVTVDRAGHHNRTHVADVAACLRHRSRGGYILATERGFVTLDDQLRPTGPEIAAFTDTKIRMNDGGCDPQGRFYCGSMAYDETTGAGSLYRLDTDGSVAPVLDDVTISNGLQWTADGRRALYNDTPTGQVTVFDFDDDHGTFGDPRRFVAVDGPGAPDGMAIDTEDGIWVALWGGSAVRRYSSDGRLTAVIDLPVSNVTACTFGGPDLRTLYITTSRQGLADGEQPEAGAVFVAEPGFTGTTPYAYAG</sequence>
<evidence type="ECO:0000256" key="2">
    <source>
        <dbReference type="PIRSR" id="PIRSR605511-1"/>
    </source>
</evidence>
<feature type="binding site" evidence="3">
    <location>
        <position position="151"/>
    </location>
    <ligand>
        <name>a divalent metal cation</name>
        <dbReference type="ChEBI" id="CHEBI:60240"/>
    </ligand>
</feature>
<dbReference type="SUPFAM" id="SSF63829">
    <property type="entry name" value="Calcium-dependent phosphotriesterase"/>
    <property type="match status" value="1"/>
</dbReference>
<feature type="binding site" evidence="3">
    <location>
        <position position="22"/>
    </location>
    <ligand>
        <name>a divalent metal cation</name>
        <dbReference type="ChEBI" id="CHEBI:60240"/>
    </ligand>
</feature>
<name>A0A1H1PRG7_9ACTN</name>
<organism evidence="5 6">
    <name type="scientific">Microlunatus soli</name>
    <dbReference type="NCBI Taxonomy" id="630515"/>
    <lineage>
        <taxon>Bacteria</taxon>
        <taxon>Bacillati</taxon>
        <taxon>Actinomycetota</taxon>
        <taxon>Actinomycetes</taxon>
        <taxon>Propionibacteriales</taxon>
        <taxon>Propionibacteriaceae</taxon>
        <taxon>Microlunatus</taxon>
    </lineage>
</organism>
<feature type="binding site" evidence="3">
    <location>
        <position position="123"/>
    </location>
    <ligand>
        <name>substrate</name>
    </ligand>
</feature>
<dbReference type="OrthoDB" id="2633250at2"/>
<dbReference type="RefSeq" id="WP_091520784.1">
    <property type="nucleotide sequence ID" value="NZ_LT629772.1"/>
</dbReference>
<dbReference type="Proteomes" id="UP000199103">
    <property type="component" value="Chromosome I"/>
</dbReference>
<accession>A0A1H1PRG7</accession>
<dbReference type="GO" id="GO:0004341">
    <property type="term" value="F:gluconolactonase activity"/>
    <property type="evidence" value="ECO:0007669"/>
    <property type="project" value="TreeGrafter"/>
</dbReference>
<dbReference type="PANTHER" id="PTHR10907">
    <property type="entry name" value="REGUCALCIN"/>
    <property type="match status" value="1"/>
</dbReference>
<dbReference type="InterPro" id="IPR011042">
    <property type="entry name" value="6-blade_b-propeller_TolB-like"/>
</dbReference>
<dbReference type="PANTHER" id="PTHR10907:SF47">
    <property type="entry name" value="REGUCALCIN"/>
    <property type="match status" value="1"/>
</dbReference>
<evidence type="ECO:0000256" key="3">
    <source>
        <dbReference type="PIRSR" id="PIRSR605511-2"/>
    </source>
</evidence>
<dbReference type="AlphaFoldDB" id="A0A1H1PRG7"/>
<dbReference type="Pfam" id="PF08450">
    <property type="entry name" value="SGL"/>
    <property type="match status" value="1"/>
</dbReference>
<comment type="cofactor">
    <cofactor evidence="3">
        <name>Zn(2+)</name>
        <dbReference type="ChEBI" id="CHEBI:29105"/>
    </cofactor>
    <text evidence="3">Binds 1 divalent metal cation per subunit.</text>
</comment>
<dbReference type="EMBL" id="LT629772">
    <property type="protein sequence ID" value="SDS13673.1"/>
    <property type="molecule type" value="Genomic_DNA"/>
</dbReference>
<feature type="binding site" evidence="3">
    <location>
        <position position="200"/>
    </location>
    <ligand>
        <name>a divalent metal cation</name>
        <dbReference type="ChEBI" id="CHEBI:60240"/>
    </ligand>
</feature>
<keyword evidence="3" id="KW-0479">Metal-binding</keyword>
<evidence type="ECO:0000256" key="1">
    <source>
        <dbReference type="ARBA" id="ARBA00008853"/>
    </source>
</evidence>
<evidence type="ECO:0000259" key="4">
    <source>
        <dbReference type="Pfam" id="PF08450"/>
    </source>
</evidence>
<feature type="domain" description="SMP-30/Gluconolactonase/LRE-like region" evidence="4">
    <location>
        <begin position="21"/>
        <end position="258"/>
    </location>
</feature>